<feature type="transmembrane region" description="Helical" evidence="1">
    <location>
        <begin position="149"/>
        <end position="173"/>
    </location>
</feature>
<reference evidence="3" key="1">
    <citation type="journal article" date="2008" name="Insect Biochem. Mol. Biol.">
        <title>The genome of a lepidopteran model insect, the silkworm Bombyx mori.</title>
        <authorList>
            <consortium name="International Silkworm Genome Consortium"/>
        </authorList>
    </citation>
    <scope>NUCLEOTIDE SEQUENCE [LARGE SCALE GENOMIC DNA]</scope>
    <source>
        <strain evidence="3">p50T</strain>
    </source>
</reference>
<feature type="transmembrane region" description="Helical" evidence="1">
    <location>
        <begin position="113"/>
        <end position="137"/>
    </location>
</feature>
<feature type="transmembrane region" description="Helical" evidence="1">
    <location>
        <begin position="216"/>
        <end position="234"/>
    </location>
</feature>
<accession>A0A8R2AUA5</accession>
<feature type="transmembrane region" description="Helical" evidence="1">
    <location>
        <begin position="40"/>
        <end position="60"/>
    </location>
</feature>
<evidence type="ECO:0008006" key="4">
    <source>
        <dbReference type="Google" id="ProtNLM"/>
    </source>
</evidence>
<dbReference type="RefSeq" id="XP_004928010.2">
    <property type="nucleotide sequence ID" value="XM_004927953.4"/>
</dbReference>
<protein>
    <recommendedName>
        <fullName evidence="4">Gustatory receptor</fullName>
    </recommendedName>
</protein>
<keyword evidence="1" id="KW-0812">Transmembrane</keyword>
<dbReference type="Proteomes" id="UP000005204">
    <property type="component" value="Unassembled WGS sequence"/>
</dbReference>
<feature type="transmembrane region" description="Helical" evidence="1">
    <location>
        <begin position="328"/>
        <end position="348"/>
    </location>
</feature>
<evidence type="ECO:0000313" key="2">
    <source>
        <dbReference type="EnsemblMetazoa" id="XP_004928010.2"/>
    </source>
</evidence>
<keyword evidence="1" id="KW-0472">Membrane</keyword>
<proteinExistence type="predicted"/>
<name>A0A8R2AUA5_BOMMO</name>
<dbReference type="EnsemblMetazoa" id="XM_004927953.3">
    <property type="protein sequence ID" value="XP_004928010.2"/>
    <property type="gene ID" value="LOC100174853"/>
</dbReference>
<dbReference type="GeneID" id="100174853"/>
<feature type="transmembrane region" description="Helical" evidence="1">
    <location>
        <begin position="254"/>
        <end position="278"/>
    </location>
</feature>
<dbReference type="KEGG" id="bmor:100174853"/>
<evidence type="ECO:0000256" key="1">
    <source>
        <dbReference type="SAM" id="Phobius"/>
    </source>
</evidence>
<sequence>MIDFKTKNVCDINTIMKIRFLFGFYCDFPFNKRFQNILKFYCISVLVVLILGSWACSTGFRSDKKIVIYCEYIAYFLISLSTKDRYIFDYYKQQPLIDGSTTSKVLYKKLERLLKYFVTITIVLKMLNIFVFCGWNLTKCINELDGVLFINLLWIGLLLARLSLPVIYGLLYFRLRVLRMTLESKGFSNSPQNRFTPKKYITIYEKIMKDLLKMDYPLKYVFIIFLIGSVPKLLQNSWQFLNSLKNYGPEISKILEFTLECLHSYIVIILPIVVALDLSEDEIKKMKIITLNKRLACLNERQKMEIQQLFLLLKNNSLRYNLWRVVPVNLKSVLIFLSFGVTNAIAIMQAKNLN</sequence>
<evidence type="ECO:0000313" key="3">
    <source>
        <dbReference type="Proteomes" id="UP000005204"/>
    </source>
</evidence>
<keyword evidence="3" id="KW-1185">Reference proteome</keyword>
<organism evidence="2 3">
    <name type="scientific">Bombyx mori</name>
    <name type="common">Silk moth</name>
    <dbReference type="NCBI Taxonomy" id="7091"/>
    <lineage>
        <taxon>Eukaryota</taxon>
        <taxon>Metazoa</taxon>
        <taxon>Ecdysozoa</taxon>
        <taxon>Arthropoda</taxon>
        <taxon>Hexapoda</taxon>
        <taxon>Insecta</taxon>
        <taxon>Pterygota</taxon>
        <taxon>Neoptera</taxon>
        <taxon>Endopterygota</taxon>
        <taxon>Lepidoptera</taxon>
        <taxon>Glossata</taxon>
        <taxon>Ditrysia</taxon>
        <taxon>Bombycoidea</taxon>
        <taxon>Bombycidae</taxon>
        <taxon>Bombycinae</taxon>
        <taxon>Bombyx</taxon>
    </lineage>
</organism>
<dbReference type="AlphaFoldDB" id="A0A8R2AUA5"/>
<reference evidence="2" key="2">
    <citation type="submission" date="2022-06" db="UniProtKB">
        <authorList>
            <consortium name="EnsemblMetazoa"/>
        </authorList>
    </citation>
    <scope>IDENTIFICATION</scope>
    <source>
        <strain evidence="2">p50T (Dazao)</strain>
    </source>
</reference>
<keyword evidence="1" id="KW-1133">Transmembrane helix</keyword>
<feature type="transmembrane region" description="Helical" evidence="1">
    <location>
        <begin position="66"/>
        <end position="82"/>
    </location>
</feature>